<organism evidence="3 4">
    <name type="scientific">Crassaminicella thermophila</name>
    <dbReference type="NCBI Taxonomy" id="2599308"/>
    <lineage>
        <taxon>Bacteria</taxon>
        <taxon>Bacillati</taxon>
        <taxon>Bacillota</taxon>
        <taxon>Clostridia</taxon>
        <taxon>Eubacteriales</taxon>
        <taxon>Clostridiaceae</taxon>
        <taxon>Crassaminicella</taxon>
    </lineage>
</organism>
<dbReference type="Proteomes" id="UP000324646">
    <property type="component" value="Chromosome"/>
</dbReference>
<keyword evidence="1" id="KW-0175">Coiled coil</keyword>
<dbReference type="AlphaFoldDB" id="A0A5C0SAE9"/>
<gene>
    <name evidence="3" type="ORF">FQB35_03665</name>
</gene>
<evidence type="ECO:0000313" key="4">
    <source>
        <dbReference type="Proteomes" id="UP000324646"/>
    </source>
</evidence>
<accession>A0A5C0SAE9</accession>
<name>A0A5C0SAE9_CRATE</name>
<dbReference type="EMBL" id="CP042243">
    <property type="protein sequence ID" value="QEK11543.1"/>
    <property type="molecule type" value="Genomic_DNA"/>
</dbReference>
<evidence type="ECO:0000256" key="1">
    <source>
        <dbReference type="SAM" id="Coils"/>
    </source>
</evidence>
<protein>
    <submittedName>
        <fullName evidence="3">DUF262 domain-containing protein</fullName>
    </submittedName>
</protein>
<dbReference type="Pfam" id="PF03235">
    <property type="entry name" value="GmrSD_N"/>
    <property type="match status" value="1"/>
</dbReference>
<evidence type="ECO:0000259" key="2">
    <source>
        <dbReference type="Pfam" id="PF03235"/>
    </source>
</evidence>
<dbReference type="PANTHER" id="PTHR37292:SF2">
    <property type="entry name" value="DUF262 DOMAIN-CONTAINING PROTEIN"/>
    <property type="match status" value="1"/>
</dbReference>
<feature type="coiled-coil region" evidence="1">
    <location>
        <begin position="677"/>
        <end position="716"/>
    </location>
</feature>
<dbReference type="OrthoDB" id="9798761at2"/>
<reference evidence="3 4" key="1">
    <citation type="submission" date="2019-07" db="EMBL/GenBank/DDBJ databases">
        <title>Complete genome of Crassaminicella thermophila SY095.</title>
        <authorList>
            <person name="Li X."/>
        </authorList>
    </citation>
    <scope>NUCLEOTIDE SEQUENCE [LARGE SCALE GENOMIC DNA]</scope>
    <source>
        <strain evidence="3 4">SY095</strain>
    </source>
</reference>
<proteinExistence type="predicted"/>
<evidence type="ECO:0000313" key="3">
    <source>
        <dbReference type="EMBL" id="QEK11543.1"/>
    </source>
</evidence>
<dbReference type="KEGG" id="crs:FQB35_03665"/>
<keyword evidence="4" id="KW-1185">Reference proteome</keyword>
<feature type="domain" description="GmrSD restriction endonucleases N-terminal" evidence="2">
    <location>
        <begin position="4"/>
        <end position="330"/>
    </location>
</feature>
<dbReference type="InterPro" id="IPR004919">
    <property type="entry name" value="GmrSD_N"/>
</dbReference>
<dbReference type="PANTHER" id="PTHR37292">
    <property type="entry name" value="VNG6097C"/>
    <property type="match status" value="1"/>
</dbReference>
<sequence>MMNLKEIFEKSDEDRLVLPDFQREFEWNKDAQKRLLSSFFVSIPIGSLLILEGKKDDFLSKKLCFAGETIEPTEECLYLLDGQQRVSSLRSTFYDFFQDKHNWLNIWEKMYSGLRNRWFLKIKPDNEEEDVFGWRMLNFKGLKYCEPSDLINCFEHRYIYKRKSTDWYHPGYKLYDKEGKELEGSRLKNKLAREAAKMGLVPLYSIYGSIKTTDKQLHTYVLEKIAKERVEELQAEVEDGKIDVFEIFQEIEPDIEEYIENNEIEKIRDAWSRLSAKWSESVNKFLVGLFEQEIPTIDLPSDQISRAIAIFENINKGGTPLDTFDLIVAKAARTKGERSLSQRISDYLEEEIDLSEALTNDLVDKVPDKWDSTLVMTIDENKITKTIKNQYLNLLSLFSHVPYGEVDKLKLEYIKRAKIFELTHEQINTNTNITLKALTRACAFLQIRCGLIDIKSLSYDLMILPIAYILKNDDVYEDKRALARIEYWYWSSLFSGAYRERQNEQCIKDIKNLFEWIKGGENKFKIRYENILNDIGYSDKTVLLRKDQEHNIPKAIHNGILQYILSKQPVDFLPNAQEKLRLNAWEIGGKKIIEIDGNKQTISVEDHHICPLGTVTKIGETSKKLRNDKKHILNSILNRTYISSIANAKISDKSPERYMKYVMDSAQWGHYLPIKMKEIFEEKGKSLEQKYEAILENRYNMLKRAIKEELDRLEDM</sequence>